<gene>
    <name evidence="2" type="ORF">SCF082_LOCUS5553</name>
</gene>
<keyword evidence="3" id="KW-1185">Reference proteome</keyword>
<reference evidence="2 3" key="1">
    <citation type="submission" date="2024-02" db="EMBL/GenBank/DDBJ databases">
        <authorList>
            <person name="Chen Y."/>
            <person name="Shah S."/>
            <person name="Dougan E. K."/>
            <person name="Thang M."/>
            <person name="Chan C."/>
        </authorList>
    </citation>
    <scope>NUCLEOTIDE SEQUENCE [LARGE SCALE GENOMIC DNA]</scope>
</reference>
<evidence type="ECO:0000256" key="1">
    <source>
        <dbReference type="SAM" id="MobiDB-lite"/>
    </source>
</evidence>
<proteinExistence type="predicted"/>
<feature type="region of interest" description="Disordered" evidence="1">
    <location>
        <begin position="1"/>
        <end position="26"/>
    </location>
</feature>
<feature type="non-terminal residue" evidence="2">
    <location>
        <position position="1"/>
    </location>
</feature>
<evidence type="ECO:0000313" key="3">
    <source>
        <dbReference type="Proteomes" id="UP001642464"/>
    </source>
</evidence>
<evidence type="ECO:0000313" key="2">
    <source>
        <dbReference type="EMBL" id="CAK8998238.1"/>
    </source>
</evidence>
<sequence>QRPDVPLAARRRGRPRSALHRGGVARGSLHRAADLVEICEGPAQGGRVRT</sequence>
<protein>
    <submittedName>
        <fullName evidence="2">Uncharacterized protein</fullName>
    </submittedName>
</protein>
<dbReference type="EMBL" id="CAXAMM010003014">
    <property type="protein sequence ID" value="CAK8998238.1"/>
    <property type="molecule type" value="Genomic_DNA"/>
</dbReference>
<feature type="non-terminal residue" evidence="2">
    <location>
        <position position="50"/>
    </location>
</feature>
<organism evidence="2 3">
    <name type="scientific">Durusdinium trenchii</name>
    <dbReference type="NCBI Taxonomy" id="1381693"/>
    <lineage>
        <taxon>Eukaryota</taxon>
        <taxon>Sar</taxon>
        <taxon>Alveolata</taxon>
        <taxon>Dinophyceae</taxon>
        <taxon>Suessiales</taxon>
        <taxon>Symbiodiniaceae</taxon>
        <taxon>Durusdinium</taxon>
    </lineage>
</organism>
<dbReference type="Proteomes" id="UP001642464">
    <property type="component" value="Unassembled WGS sequence"/>
</dbReference>
<name>A0ABP0IA10_9DINO</name>
<comment type="caution">
    <text evidence="2">The sequence shown here is derived from an EMBL/GenBank/DDBJ whole genome shotgun (WGS) entry which is preliminary data.</text>
</comment>
<accession>A0ABP0IA10</accession>
<feature type="compositionally biased region" description="Basic residues" evidence="1">
    <location>
        <begin position="9"/>
        <end position="19"/>
    </location>
</feature>